<evidence type="ECO:0000256" key="1">
    <source>
        <dbReference type="SAM" id="Phobius"/>
    </source>
</evidence>
<dbReference type="EMBL" id="PUHR01000003">
    <property type="protein sequence ID" value="KAG0672342.1"/>
    <property type="molecule type" value="Genomic_DNA"/>
</dbReference>
<name>A0A9P6WGS9_MAUEX</name>
<feature type="transmembrane region" description="Helical" evidence="1">
    <location>
        <begin position="567"/>
        <end position="588"/>
    </location>
</feature>
<accession>A0A9P6WGS9</accession>
<gene>
    <name evidence="3" type="primary">GPI16</name>
    <name evidence="3" type="ORF">C6P45_003026</name>
</gene>
<keyword evidence="1" id="KW-0472">Membrane</keyword>
<protein>
    <submittedName>
        <fullName evidence="3">Subunit of the glycosylphosphatidylinositol transamidase complex-like protein</fullName>
    </submittedName>
</protein>
<proteinExistence type="predicted"/>
<dbReference type="GO" id="GO:0042765">
    <property type="term" value="C:GPI-anchor transamidase complex"/>
    <property type="evidence" value="ECO:0007669"/>
    <property type="project" value="InterPro"/>
</dbReference>
<keyword evidence="2" id="KW-0732">Signal</keyword>
<evidence type="ECO:0000313" key="4">
    <source>
        <dbReference type="Proteomes" id="UP000750334"/>
    </source>
</evidence>
<keyword evidence="1" id="KW-1133">Transmembrane helix</keyword>
<organism evidence="3 4">
    <name type="scientific">Maudiozyma exigua</name>
    <name type="common">Yeast</name>
    <name type="synonym">Kazachstania exigua</name>
    <dbReference type="NCBI Taxonomy" id="34358"/>
    <lineage>
        <taxon>Eukaryota</taxon>
        <taxon>Fungi</taxon>
        <taxon>Dikarya</taxon>
        <taxon>Ascomycota</taxon>
        <taxon>Saccharomycotina</taxon>
        <taxon>Saccharomycetes</taxon>
        <taxon>Saccharomycetales</taxon>
        <taxon>Saccharomycetaceae</taxon>
        <taxon>Maudiozyma</taxon>
    </lineage>
</organism>
<dbReference type="PANTHER" id="PTHR12959">
    <property type="entry name" value="GPI TRANSAMIDASE COMPONENT PIG-T-RELATED"/>
    <property type="match status" value="1"/>
</dbReference>
<evidence type="ECO:0000256" key="2">
    <source>
        <dbReference type="SAM" id="SignalP"/>
    </source>
</evidence>
<dbReference type="Pfam" id="PF04113">
    <property type="entry name" value="Gpi16"/>
    <property type="match status" value="1"/>
</dbReference>
<feature type="chain" id="PRO_5040386772" evidence="2">
    <location>
        <begin position="22"/>
        <end position="624"/>
    </location>
</feature>
<keyword evidence="1" id="KW-0812">Transmembrane</keyword>
<feature type="signal peptide" evidence="2">
    <location>
        <begin position="1"/>
        <end position="21"/>
    </location>
</feature>
<comment type="caution">
    <text evidence="3">The sequence shown here is derived from an EMBL/GenBank/DDBJ whole genome shotgun (WGS) entry which is preliminary data.</text>
</comment>
<dbReference type="PANTHER" id="PTHR12959:SF11">
    <property type="entry name" value="GPI TRANSAMIDASE COMPONENT PIG-T"/>
    <property type="match status" value="1"/>
</dbReference>
<dbReference type="OrthoDB" id="331263at2759"/>
<dbReference type="GO" id="GO:0016255">
    <property type="term" value="P:attachment of GPI anchor to protein"/>
    <property type="evidence" value="ECO:0007669"/>
    <property type="project" value="InterPro"/>
</dbReference>
<dbReference type="Proteomes" id="UP000750334">
    <property type="component" value="Unassembled WGS sequence"/>
</dbReference>
<evidence type="ECO:0000313" key="3">
    <source>
        <dbReference type="EMBL" id="KAG0672342.1"/>
    </source>
</evidence>
<reference evidence="3 4" key="1">
    <citation type="submission" date="2020-11" db="EMBL/GenBank/DDBJ databases">
        <title>Kefir isolates.</title>
        <authorList>
            <person name="Marcisauskas S."/>
            <person name="Kim Y."/>
            <person name="Blasche S."/>
        </authorList>
    </citation>
    <scope>NUCLEOTIDE SEQUENCE [LARGE SCALE GENOMIC DNA]</scope>
    <source>
        <strain evidence="3 4">OG2</strain>
    </source>
</reference>
<keyword evidence="4" id="KW-1185">Reference proteome</keyword>
<sequence length="624" mass="70763">MRHSPITIALLLLCKLAFVVTSTEDPEESKIKTSDNHDNELFRVMEGGIEYPYEEVLNVRPLPHNHLLSSFQFQMNSEPFYPGQSLHGFETYDHYTVFPKSLEPLLRRTDVRKLHLRFTRGYWDSEEWGRLPHQGFKSGGSGVELWAVVEGSSKQEAYNKWKSLANGLSGSFCASINFIDNAKTNYPVFSFQPVETNFDGIPLFNETNELYLMHASLANEPICTENLTPLLTLLPSKGKSGISSLLDGHKLFDSIWHNMAIDIQTSCIDNDRYANNGECYFEMESNVDVVAHVPSILSRNKHPIPKPLGGEDLHCDLSKPYDAYQCFPSPETTEIQFSLSDIFGKNISGANDLSFTHSKICASVSDNWLATIKVDDGLFGTDDNCFELTENRNYDIYMESGSTDKVIPVDDVPIYASRSLTGYGQDHGGLRTVFTNPTHKPVRLSYYESLPWFMRVYLSTLDMEVTHGNKEGFTLNDIVESQYYIPSIDRKRSSQLEFIMTIPANSTIALSYEFDKALLHFTEYPPDANHGFEIESLIITILEPIPYQLRTATLLVYLSTPDFSMPYNVIIISSTIMGLIFGTLYNLITKKMVPMEEAEKILATRSIKYKLTMLKQRVVSKFGF</sequence>
<dbReference type="InterPro" id="IPR007245">
    <property type="entry name" value="PIG-T"/>
</dbReference>
<dbReference type="AlphaFoldDB" id="A0A9P6WGS9"/>